<dbReference type="AlphaFoldDB" id="A0A1R2CW14"/>
<dbReference type="InterPro" id="IPR038791">
    <property type="entry name" value="Cfap97/Hemingway"/>
</dbReference>
<comment type="caution">
    <text evidence="2">The sequence shown here is derived from an EMBL/GenBank/DDBJ whole genome shotgun (WGS) entry which is preliminary data.</text>
</comment>
<organism evidence="2 3">
    <name type="scientific">Stentor coeruleus</name>
    <dbReference type="NCBI Taxonomy" id="5963"/>
    <lineage>
        <taxon>Eukaryota</taxon>
        <taxon>Sar</taxon>
        <taxon>Alveolata</taxon>
        <taxon>Ciliophora</taxon>
        <taxon>Postciliodesmatophora</taxon>
        <taxon>Heterotrichea</taxon>
        <taxon>Heterotrichida</taxon>
        <taxon>Stentoridae</taxon>
        <taxon>Stentor</taxon>
    </lineage>
</organism>
<name>A0A1R2CW14_9CILI</name>
<accession>A0A1R2CW14</accession>
<sequence length="194" mass="23088">MSIQKFLTSSIENDRYQQYSLELHQRRLKEINEKSPKVTQGIIYKLKKRNKFSKEREVDKQNMKLLSKLIKIAKNKEKFDTRSLTPKPKTLNSIIRKKEAFRVAEENKKIADRIATRSPVLSLKIFEKEYGIQNRYKEMLMKYSPLSIRKNGYFKRFDISEKIIRRIPETKESGEISAKDENCCTEDLVYENKV</sequence>
<gene>
    <name evidence="2" type="ORF">SteCoe_3866</name>
</gene>
<dbReference type="Proteomes" id="UP000187209">
    <property type="component" value="Unassembled WGS sequence"/>
</dbReference>
<evidence type="ECO:0000256" key="1">
    <source>
        <dbReference type="ARBA" id="ARBA00008315"/>
    </source>
</evidence>
<evidence type="ECO:0000313" key="2">
    <source>
        <dbReference type="EMBL" id="OMJ93175.1"/>
    </source>
</evidence>
<dbReference type="InterPro" id="IPR029488">
    <property type="entry name" value="Hmw/CFAP97"/>
</dbReference>
<comment type="similarity">
    <text evidence="1">Belongs to the CFAP97 family.</text>
</comment>
<dbReference type="PANTHER" id="PTHR23035">
    <property type="entry name" value="CILIA- AND FLAGELLA-ASSOCIATED PROTEIN 97-RELATED"/>
    <property type="match status" value="1"/>
</dbReference>
<proteinExistence type="inferred from homology"/>
<dbReference type="Pfam" id="PF13879">
    <property type="entry name" value="Hmw_CFAP97"/>
    <property type="match status" value="1"/>
</dbReference>
<protein>
    <submittedName>
        <fullName evidence="2">Uncharacterized protein</fullName>
    </submittedName>
</protein>
<evidence type="ECO:0000313" key="3">
    <source>
        <dbReference type="Proteomes" id="UP000187209"/>
    </source>
</evidence>
<dbReference type="PANTHER" id="PTHR23035:SF2">
    <property type="entry name" value="KIAA1430 HOMOLOGUE"/>
    <property type="match status" value="1"/>
</dbReference>
<dbReference type="OrthoDB" id="324530at2759"/>
<reference evidence="2 3" key="1">
    <citation type="submission" date="2016-11" db="EMBL/GenBank/DDBJ databases">
        <title>The macronuclear genome of Stentor coeruleus: a giant cell with tiny introns.</title>
        <authorList>
            <person name="Slabodnick M."/>
            <person name="Ruby J.G."/>
            <person name="Reiff S.B."/>
            <person name="Swart E.C."/>
            <person name="Gosai S."/>
            <person name="Prabakaran S."/>
            <person name="Witkowska E."/>
            <person name="Larue G.E."/>
            <person name="Fisher S."/>
            <person name="Freeman R.M."/>
            <person name="Gunawardena J."/>
            <person name="Chu W."/>
            <person name="Stover N.A."/>
            <person name="Gregory B.D."/>
            <person name="Nowacki M."/>
            <person name="Derisi J."/>
            <person name="Roy S.W."/>
            <person name="Marshall W.F."/>
            <person name="Sood P."/>
        </authorList>
    </citation>
    <scope>NUCLEOTIDE SEQUENCE [LARGE SCALE GENOMIC DNA]</scope>
    <source>
        <strain evidence="2">WM001</strain>
    </source>
</reference>
<keyword evidence="3" id="KW-1185">Reference proteome</keyword>
<dbReference type="EMBL" id="MPUH01000047">
    <property type="protein sequence ID" value="OMJ93175.1"/>
    <property type="molecule type" value="Genomic_DNA"/>
</dbReference>